<reference evidence="6" key="2">
    <citation type="submission" date="2023-05" db="EMBL/GenBank/DDBJ databases">
        <authorList>
            <consortium name="Lawrence Berkeley National Laboratory"/>
            <person name="Steindorff A."/>
            <person name="Hensen N."/>
            <person name="Bonometti L."/>
            <person name="Westerberg I."/>
            <person name="Brannstrom I.O."/>
            <person name="Guillou S."/>
            <person name="Cros-Aarteil S."/>
            <person name="Calhoun S."/>
            <person name="Haridas S."/>
            <person name="Kuo A."/>
            <person name="Mondo S."/>
            <person name="Pangilinan J."/>
            <person name="Riley R."/>
            <person name="Labutti K."/>
            <person name="Andreopoulos B."/>
            <person name="Lipzen A."/>
            <person name="Chen C."/>
            <person name="Yanf M."/>
            <person name="Daum C."/>
            <person name="Ng V."/>
            <person name="Clum A."/>
            <person name="Ohm R."/>
            <person name="Martin F."/>
            <person name="Silar P."/>
            <person name="Natvig D."/>
            <person name="Lalanne C."/>
            <person name="Gautier V."/>
            <person name="Ament-Velasquez S.L."/>
            <person name="Kruys A."/>
            <person name="Hutchinson M.I."/>
            <person name="Powell A.J."/>
            <person name="Barry K."/>
            <person name="Miller A.N."/>
            <person name="Grigoriev I.V."/>
            <person name="Debuchy R."/>
            <person name="Gladieux P."/>
            <person name="Thoren M.H."/>
            <person name="Johannesson H."/>
        </authorList>
    </citation>
    <scope>NUCLEOTIDE SEQUENCE</scope>
    <source>
        <strain evidence="6">CBS 990.96</strain>
    </source>
</reference>
<evidence type="ECO:0000256" key="1">
    <source>
        <dbReference type="ARBA" id="ARBA00022723"/>
    </source>
</evidence>
<dbReference type="InterPro" id="IPR027377">
    <property type="entry name" value="ZAR1/RTP1-5-like_Znf-3CxxC"/>
</dbReference>
<organism evidence="6 7">
    <name type="scientific">Podospora fimiseda</name>
    <dbReference type="NCBI Taxonomy" id="252190"/>
    <lineage>
        <taxon>Eukaryota</taxon>
        <taxon>Fungi</taxon>
        <taxon>Dikarya</taxon>
        <taxon>Ascomycota</taxon>
        <taxon>Pezizomycotina</taxon>
        <taxon>Sordariomycetes</taxon>
        <taxon>Sordariomycetidae</taxon>
        <taxon>Sordariales</taxon>
        <taxon>Podosporaceae</taxon>
        <taxon>Podospora</taxon>
    </lineage>
</organism>
<keyword evidence="2" id="KW-0863">Zinc-finger</keyword>
<keyword evidence="3" id="KW-0862">Zinc</keyword>
<evidence type="ECO:0000259" key="5">
    <source>
        <dbReference type="SMART" id="SM01328"/>
    </source>
</evidence>
<dbReference type="AlphaFoldDB" id="A0AAN6YNV4"/>
<reference evidence="6" key="1">
    <citation type="journal article" date="2023" name="Mol. Phylogenet. Evol.">
        <title>Genome-scale phylogeny and comparative genomics of the fungal order Sordariales.</title>
        <authorList>
            <person name="Hensen N."/>
            <person name="Bonometti L."/>
            <person name="Westerberg I."/>
            <person name="Brannstrom I.O."/>
            <person name="Guillou S."/>
            <person name="Cros-Aarteil S."/>
            <person name="Calhoun S."/>
            <person name="Haridas S."/>
            <person name="Kuo A."/>
            <person name="Mondo S."/>
            <person name="Pangilinan J."/>
            <person name="Riley R."/>
            <person name="LaButti K."/>
            <person name="Andreopoulos B."/>
            <person name="Lipzen A."/>
            <person name="Chen C."/>
            <person name="Yan M."/>
            <person name="Daum C."/>
            <person name="Ng V."/>
            <person name="Clum A."/>
            <person name="Steindorff A."/>
            <person name="Ohm R.A."/>
            <person name="Martin F."/>
            <person name="Silar P."/>
            <person name="Natvig D.O."/>
            <person name="Lalanne C."/>
            <person name="Gautier V."/>
            <person name="Ament-Velasquez S.L."/>
            <person name="Kruys A."/>
            <person name="Hutchinson M.I."/>
            <person name="Powell A.J."/>
            <person name="Barry K."/>
            <person name="Miller A.N."/>
            <person name="Grigoriev I.V."/>
            <person name="Debuchy R."/>
            <person name="Gladieux P."/>
            <person name="Hiltunen Thoren M."/>
            <person name="Johannesson H."/>
        </authorList>
    </citation>
    <scope>NUCLEOTIDE SEQUENCE</scope>
    <source>
        <strain evidence="6">CBS 990.96</strain>
    </source>
</reference>
<evidence type="ECO:0000313" key="6">
    <source>
        <dbReference type="EMBL" id="KAK4222191.1"/>
    </source>
</evidence>
<evidence type="ECO:0000256" key="3">
    <source>
        <dbReference type="ARBA" id="ARBA00022833"/>
    </source>
</evidence>
<dbReference type="EMBL" id="MU865486">
    <property type="protein sequence ID" value="KAK4222191.1"/>
    <property type="molecule type" value="Genomic_DNA"/>
</dbReference>
<evidence type="ECO:0000256" key="2">
    <source>
        <dbReference type="ARBA" id="ARBA00022771"/>
    </source>
</evidence>
<gene>
    <name evidence="6" type="ORF">QBC38DRAFT_490470</name>
</gene>
<dbReference type="Proteomes" id="UP001301958">
    <property type="component" value="Unassembled WGS sequence"/>
</dbReference>
<dbReference type="GO" id="GO:0008270">
    <property type="term" value="F:zinc ion binding"/>
    <property type="evidence" value="ECO:0007669"/>
    <property type="project" value="UniProtKB-KW"/>
</dbReference>
<comment type="caution">
    <text evidence="6">The sequence shown here is derived from an EMBL/GenBank/DDBJ whole genome shotgun (WGS) entry which is preliminary data.</text>
</comment>
<feature type="domain" description="3CxxC-type" evidence="5">
    <location>
        <begin position="63"/>
        <end position="163"/>
    </location>
</feature>
<name>A0AAN6YNV4_9PEZI</name>
<protein>
    <submittedName>
        <fullName evidence="6">Zinc-binding domain-containing protein</fullName>
    </submittedName>
</protein>
<proteinExistence type="predicted"/>
<feature type="region of interest" description="Disordered" evidence="4">
    <location>
        <begin position="1"/>
        <end position="23"/>
    </location>
</feature>
<accession>A0AAN6YNV4</accession>
<sequence>MPSNNQKNKGKKNKPGSQPPTEYMFPALHPQVLQLLREDGMSHLPDFNPSGEEEEATKHCTTFIRADFRCYAKGCGKPGWGSGKVCILIQKFPDNSYNAIVYNQRCKSCGKLGKMEVDKESYVARVVYRLKKWSGMPMEKVQYDERVSRGPHLQELCEGCRKGRCKIAEMERDGEVGELVGRMRGLGF</sequence>
<keyword evidence="1" id="KW-0479">Metal-binding</keyword>
<dbReference type="SMART" id="SM01328">
    <property type="entry name" value="zf-3CxxC"/>
    <property type="match status" value="1"/>
</dbReference>
<dbReference type="Pfam" id="PF13695">
    <property type="entry name" value="Zn_ribbon_3CxxC"/>
    <property type="match status" value="1"/>
</dbReference>
<evidence type="ECO:0000313" key="7">
    <source>
        <dbReference type="Proteomes" id="UP001301958"/>
    </source>
</evidence>
<keyword evidence="7" id="KW-1185">Reference proteome</keyword>
<evidence type="ECO:0000256" key="4">
    <source>
        <dbReference type="SAM" id="MobiDB-lite"/>
    </source>
</evidence>